<sequence length="807" mass="91326">MDYRRAQRNLQLVNGNNIDNDLKETTELQEKERHPEEEALISTQVPSLKFSQSSASSPEDNRRIYSSSRISSPVKPMGLIAVESNIIPEVNDEDKHTSVPIEVEGTENIVINDDKNDNDIPVGDGKSVLKSRDVEVKSNDVSRIELAKSDDIVQDDNFLISTQIQSRLDIVNRDSEMKGKLSQFRYATNNNTESTSGGNTATINNSSRLTSGSSMIDEPKQKKIRTCVKKKEVTKLTRAQDLLKKLSGKHRKVRDILKGQQEADKKKPRGKIQLQPSKSFDVYNAEEWKNISCQILKNFPRSNTQDVKDIFCYLYGDCDALDMWGSSQKPPEELMSQYQPNKLHLTQNKKNDSASSTDMMKLLSLSQVMEDTTDHEKSLLIVDENVAENINSCDEQSFYITQENTVHGDGIDLRNFSHDSVVDIPDKNLDEDKTEAEVQPPNKKTDAIEIESNSISEMDDNVVSNPTRVNEHDSNCDEDIIFYDSMDEMRVEFPTVEQHKLNQFNFVPPSPTLIPLNETLTKPTKDYKDDEIDLTQASFTVSNELISPIKPETVIPKESTPRKVGDQTSVTGTIQVPATRAPTLSYSDKLYNVSRDEYIVNARLSNVACERVRNGELPFKFPNDSNSNSIVNSDDTIIYDSDVYNYKNLNCDEDKERNIFELKYSAKQEIQLETSEPPIELVSESKRVENVIVSQSSAQDLRRQMKEIGLRPVRTKSEMISSLESASQILGTTGVAGNFSTRQVLYDHLTKLIKNEPSLLERIQTFQPILLEEFMYELNELDPLVNLIDESTIQSWADANGVSLKRS</sequence>
<keyword evidence="4" id="KW-0233">DNA recombination</keyword>
<evidence type="ECO:0000256" key="3">
    <source>
        <dbReference type="ARBA" id="ARBA00022763"/>
    </source>
</evidence>
<feature type="region of interest" description="Disordered" evidence="8">
    <location>
        <begin position="14"/>
        <end position="65"/>
    </location>
</feature>
<feature type="compositionally biased region" description="Basic and acidic residues" evidence="8">
    <location>
        <begin position="20"/>
        <end position="37"/>
    </location>
</feature>
<evidence type="ECO:0000256" key="1">
    <source>
        <dbReference type="ARBA" id="ARBA00004123"/>
    </source>
</evidence>
<keyword evidence="5" id="KW-0234">DNA repair</keyword>
<dbReference type="GO" id="GO:0006260">
    <property type="term" value="P:DNA replication"/>
    <property type="evidence" value="ECO:0007669"/>
    <property type="project" value="InterPro"/>
</dbReference>
<keyword evidence="6" id="KW-0539">Nucleus</keyword>
<reference evidence="9 10" key="1">
    <citation type="submission" date="2020-05" db="EMBL/GenBank/DDBJ databases">
        <authorList>
            <person name="Casaregola S."/>
            <person name="Devillers H."/>
            <person name="Grondin C."/>
        </authorList>
    </citation>
    <scope>NUCLEOTIDE SEQUENCE [LARGE SCALE GENOMIC DNA]</scope>
    <source>
        <strain evidence="9 10">CLIB 1767</strain>
    </source>
</reference>
<organism evidence="9 10">
    <name type="scientific">Maudiozyma barnettii</name>
    <dbReference type="NCBI Taxonomy" id="61262"/>
    <lineage>
        <taxon>Eukaryota</taxon>
        <taxon>Fungi</taxon>
        <taxon>Dikarya</taxon>
        <taxon>Ascomycota</taxon>
        <taxon>Saccharomycotina</taxon>
        <taxon>Saccharomycetes</taxon>
        <taxon>Saccharomycetales</taxon>
        <taxon>Saccharomycetaceae</taxon>
        <taxon>Maudiozyma</taxon>
    </lineage>
</organism>
<feature type="region of interest" description="Disordered" evidence="8">
    <location>
        <begin position="189"/>
        <end position="221"/>
    </location>
</feature>
<dbReference type="Pfam" id="PF09494">
    <property type="entry name" value="Slx4"/>
    <property type="match status" value="1"/>
</dbReference>
<dbReference type="GO" id="GO:0006281">
    <property type="term" value="P:DNA repair"/>
    <property type="evidence" value="ECO:0007669"/>
    <property type="project" value="UniProtKB-KW"/>
</dbReference>
<evidence type="ECO:0000313" key="10">
    <source>
        <dbReference type="Proteomes" id="UP000644660"/>
    </source>
</evidence>
<keyword evidence="9" id="KW-0378">Hydrolase</keyword>
<evidence type="ECO:0000256" key="8">
    <source>
        <dbReference type="SAM" id="MobiDB-lite"/>
    </source>
</evidence>
<evidence type="ECO:0000256" key="7">
    <source>
        <dbReference type="ARBA" id="ARBA00029496"/>
    </source>
</evidence>
<dbReference type="GO" id="GO:0033557">
    <property type="term" value="C:Slx1-Slx4 complex"/>
    <property type="evidence" value="ECO:0007669"/>
    <property type="project" value="InterPro"/>
</dbReference>
<dbReference type="InterPro" id="IPR018574">
    <property type="entry name" value="Structure-sp_endonuc_su_Slx4"/>
</dbReference>
<feature type="region of interest" description="Disordered" evidence="8">
    <location>
        <begin position="253"/>
        <end position="272"/>
    </location>
</feature>
<evidence type="ECO:0000256" key="6">
    <source>
        <dbReference type="ARBA" id="ARBA00023242"/>
    </source>
</evidence>
<dbReference type="GO" id="GO:0006310">
    <property type="term" value="P:DNA recombination"/>
    <property type="evidence" value="ECO:0007669"/>
    <property type="project" value="UniProtKB-KW"/>
</dbReference>
<dbReference type="Proteomes" id="UP000644660">
    <property type="component" value="Unassembled WGS sequence"/>
</dbReference>
<gene>
    <name evidence="9" type="ORF">KABA2_05S01914</name>
</gene>
<keyword evidence="9" id="KW-0255">Endonuclease</keyword>
<evidence type="ECO:0000313" key="9">
    <source>
        <dbReference type="EMBL" id="CAB4254817.1"/>
    </source>
</evidence>
<feature type="compositionally biased region" description="Basic and acidic residues" evidence="8">
    <location>
        <begin position="254"/>
        <end position="265"/>
    </location>
</feature>
<keyword evidence="3" id="KW-0227">DNA damage</keyword>
<protein>
    <recommendedName>
        <fullName evidence="7">Structure-specific endonuclease subunit SLX4</fullName>
    </recommendedName>
</protein>
<name>A0A8H2VG03_9SACH</name>
<dbReference type="EMBL" id="CAEFZW010000005">
    <property type="protein sequence ID" value="CAB4254817.1"/>
    <property type="molecule type" value="Genomic_DNA"/>
</dbReference>
<evidence type="ECO:0000256" key="2">
    <source>
        <dbReference type="ARBA" id="ARBA00006661"/>
    </source>
</evidence>
<proteinExistence type="inferred from homology"/>
<keyword evidence="9" id="KW-0540">Nuclease</keyword>
<keyword evidence="10" id="KW-1185">Reference proteome</keyword>
<comment type="subcellular location">
    <subcellularLocation>
        <location evidence="1">Nucleus</location>
    </subcellularLocation>
</comment>
<dbReference type="GeneID" id="64857837"/>
<dbReference type="OrthoDB" id="4066789at2759"/>
<dbReference type="AlphaFoldDB" id="A0A8H2VG03"/>
<comment type="similarity">
    <text evidence="2">Belongs to the SLX4 family.</text>
</comment>
<feature type="compositionally biased region" description="Polar residues" evidence="8">
    <location>
        <begin position="203"/>
        <end position="214"/>
    </location>
</feature>
<evidence type="ECO:0000256" key="5">
    <source>
        <dbReference type="ARBA" id="ARBA00023204"/>
    </source>
</evidence>
<accession>A0A8H2VG03</accession>
<evidence type="ECO:0000256" key="4">
    <source>
        <dbReference type="ARBA" id="ARBA00023172"/>
    </source>
</evidence>
<feature type="compositionally biased region" description="Low complexity" evidence="8">
    <location>
        <begin position="189"/>
        <end position="202"/>
    </location>
</feature>
<feature type="compositionally biased region" description="Polar residues" evidence="8">
    <location>
        <begin position="41"/>
        <end position="58"/>
    </location>
</feature>
<dbReference type="GO" id="GO:0004519">
    <property type="term" value="F:endonuclease activity"/>
    <property type="evidence" value="ECO:0007669"/>
    <property type="project" value="UniProtKB-KW"/>
</dbReference>
<comment type="caution">
    <text evidence="9">The sequence shown here is derived from an EMBL/GenBank/DDBJ whole genome shotgun (WGS) entry which is preliminary data.</text>
</comment>
<dbReference type="RefSeq" id="XP_041406661.1">
    <property type="nucleotide sequence ID" value="XM_041550727.1"/>
</dbReference>